<feature type="compositionally biased region" description="Low complexity" evidence="4">
    <location>
        <begin position="69"/>
        <end position="87"/>
    </location>
</feature>
<dbReference type="OrthoDB" id="269227at2759"/>
<dbReference type="AlphaFoldDB" id="A0A137NV81"/>
<feature type="compositionally biased region" description="Low complexity" evidence="4">
    <location>
        <begin position="105"/>
        <end position="123"/>
    </location>
</feature>
<evidence type="ECO:0000256" key="3">
    <source>
        <dbReference type="ARBA" id="ARBA00023002"/>
    </source>
</evidence>
<dbReference type="InterPro" id="IPR002938">
    <property type="entry name" value="FAD-bd"/>
</dbReference>
<feature type="non-terminal residue" evidence="6">
    <location>
        <position position="199"/>
    </location>
</feature>
<dbReference type="Pfam" id="PF01494">
    <property type="entry name" value="FAD_binding_3"/>
    <property type="match status" value="1"/>
</dbReference>
<feature type="compositionally biased region" description="Polar residues" evidence="4">
    <location>
        <begin position="88"/>
        <end position="99"/>
    </location>
</feature>
<dbReference type="GO" id="GO:0071949">
    <property type="term" value="F:FAD binding"/>
    <property type="evidence" value="ECO:0007669"/>
    <property type="project" value="InterPro"/>
</dbReference>
<feature type="compositionally biased region" description="Low complexity" evidence="4">
    <location>
        <begin position="136"/>
        <end position="157"/>
    </location>
</feature>
<sequence>MIYCKLTIYSILIGSNAGLFNLNPIKPQNQQRQSGSQPFNPQLNSQLPYSGSYPISTQANFQQQKNQRSPSQAQIPQNQQPQSGSQPLNLQINPQQYNKGNKPINAQPSLQQPQSQQQATQNQYKVNGQDSKPNTQKNQNGSQEGSSSNSQQDQNRSQQTYDYIVVGAGPTGTITAVLLAMKGYTTLLIDAGSAQINDN</sequence>
<proteinExistence type="predicted"/>
<feature type="compositionally biased region" description="Polar residues" evidence="4">
    <location>
        <begin position="124"/>
        <end position="135"/>
    </location>
</feature>
<feature type="domain" description="FAD-binding" evidence="5">
    <location>
        <begin position="162"/>
        <end position="195"/>
    </location>
</feature>
<organism evidence="6 7">
    <name type="scientific">Conidiobolus coronatus (strain ATCC 28846 / CBS 209.66 / NRRL 28638)</name>
    <name type="common">Delacroixia coronata</name>
    <dbReference type="NCBI Taxonomy" id="796925"/>
    <lineage>
        <taxon>Eukaryota</taxon>
        <taxon>Fungi</taxon>
        <taxon>Fungi incertae sedis</taxon>
        <taxon>Zoopagomycota</taxon>
        <taxon>Entomophthoromycotina</taxon>
        <taxon>Entomophthoromycetes</taxon>
        <taxon>Entomophthorales</taxon>
        <taxon>Ancylistaceae</taxon>
        <taxon>Conidiobolus</taxon>
    </lineage>
</organism>
<gene>
    <name evidence="6" type="ORF">CONCODRAFT_11475</name>
</gene>
<keyword evidence="1" id="KW-0285">Flavoprotein</keyword>
<feature type="compositionally biased region" description="Polar residues" evidence="4">
    <location>
        <begin position="28"/>
        <end position="68"/>
    </location>
</feature>
<keyword evidence="7" id="KW-1185">Reference proteome</keyword>
<dbReference type="InterPro" id="IPR036188">
    <property type="entry name" value="FAD/NAD-bd_sf"/>
</dbReference>
<dbReference type="GO" id="GO:0016491">
    <property type="term" value="F:oxidoreductase activity"/>
    <property type="evidence" value="ECO:0007669"/>
    <property type="project" value="UniProtKB-KW"/>
</dbReference>
<dbReference type="Proteomes" id="UP000070444">
    <property type="component" value="Unassembled WGS sequence"/>
</dbReference>
<evidence type="ECO:0000313" key="7">
    <source>
        <dbReference type="Proteomes" id="UP000070444"/>
    </source>
</evidence>
<dbReference type="Gene3D" id="3.50.50.60">
    <property type="entry name" value="FAD/NAD(P)-binding domain"/>
    <property type="match status" value="1"/>
</dbReference>
<evidence type="ECO:0000256" key="2">
    <source>
        <dbReference type="ARBA" id="ARBA00022827"/>
    </source>
</evidence>
<evidence type="ECO:0000256" key="4">
    <source>
        <dbReference type="SAM" id="MobiDB-lite"/>
    </source>
</evidence>
<evidence type="ECO:0000259" key="5">
    <source>
        <dbReference type="Pfam" id="PF01494"/>
    </source>
</evidence>
<dbReference type="SUPFAM" id="SSF51905">
    <property type="entry name" value="FAD/NAD(P)-binding domain"/>
    <property type="match status" value="1"/>
</dbReference>
<name>A0A137NV81_CONC2</name>
<accession>A0A137NV81</accession>
<keyword evidence="3" id="KW-0560">Oxidoreductase</keyword>
<keyword evidence="2" id="KW-0274">FAD</keyword>
<evidence type="ECO:0000313" key="6">
    <source>
        <dbReference type="EMBL" id="KXN66639.1"/>
    </source>
</evidence>
<dbReference type="EMBL" id="KQ964703">
    <property type="protein sequence ID" value="KXN66639.1"/>
    <property type="molecule type" value="Genomic_DNA"/>
</dbReference>
<evidence type="ECO:0000256" key="1">
    <source>
        <dbReference type="ARBA" id="ARBA00022630"/>
    </source>
</evidence>
<feature type="region of interest" description="Disordered" evidence="4">
    <location>
        <begin position="28"/>
        <end position="157"/>
    </location>
</feature>
<protein>
    <recommendedName>
        <fullName evidence="5">FAD-binding domain-containing protein</fullName>
    </recommendedName>
</protein>
<reference evidence="6 7" key="1">
    <citation type="journal article" date="2015" name="Genome Biol. Evol.">
        <title>Phylogenomic analyses indicate that early fungi evolved digesting cell walls of algal ancestors of land plants.</title>
        <authorList>
            <person name="Chang Y."/>
            <person name="Wang S."/>
            <person name="Sekimoto S."/>
            <person name="Aerts A.L."/>
            <person name="Choi C."/>
            <person name="Clum A."/>
            <person name="LaButti K.M."/>
            <person name="Lindquist E.A."/>
            <person name="Yee Ngan C."/>
            <person name="Ohm R.A."/>
            <person name="Salamov A.A."/>
            <person name="Grigoriev I.V."/>
            <person name="Spatafora J.W."/>
            <person name="Berbee M.L."/>
        </authorList>
    </citation>
    <scope>NUCLEOTIDE SEQUENCE [LARGE SCALE GENOMIC DNA]</scope>
    <source>
        <strain evidence="6 7">NRRL 28638</strain>
    </source>
</reference>